<dbReference type="InterPro" id="IPR052358">
    <property type="entry name" value="Aro_Compnd_Degr_Hydrolases"/>
</dbReference>
<proteinExistence type="predicted"/>
<evidence type="ECO:0000313" key="3">
    <source>
        <dbReference type="Proteomes" id="UP000027318"/>
    </source>
</evidence>
<dbReference type="Gene3D" id="3.20.20.140">
    <property type="entry name" value="Metal-dependent hydrolases"/>
    <property type="match status" value="1"/>
</dbReference>
<dbReference type="EMBL" id="JMSZ01000021">
    <property type="protein sequence ID" value="KDE39823.1"/>
    <property type="molecule type" value="Genomic_DNA"/>
</dbReference>
<reference evidence="2 3" key="1">
    <citation type="journal article" date="2005" name="Int. J. Syst. Evol. Microbiol.">
        <title>Nitrincola lacisaponensis gen. nov., sp. nov., a novel alkaliphilic bacterium isolated from an alkaline, saline lake.</title>
        <authorList>
            <person name="Dimitriu P.A."/>
            <person name="Shukla S.K."/>
            <person name="Conradt J."/>
            <person name="Marquez M.C."/>
            <person name="Ventosa A."/>
            <person name="Maglia A."/>
            <person name="Peyton B.M."/>
            <person name="Pinkart H.C."/>
            <person name="Mormile M.R."/>
        </authorList>
    </citation>
    <scope>NUCLEOTIDE SEQUENCE [LARGE SCALE GENOMIC DNA]</scope>
    <source>
        <strain evidence="2 3">4CA</strain>
    </source>
</reference>
<dbReference type="SUPFAM" id="SSF51556">
    <property type="entry name" value="Metallo-dependent hydrolases"/>
    <property type="match status" value="1"/>
</dbReference>
<keyword evidence="3" id="KW-1185">Reference proteome</keyword>
<dbReference type="PANTHER" id="PTHR35563:SF2">
    <property type="entry name" value="BARREL METAL-DEPENDENT HYDROLASE, PUTATIVE (AFU_ORTHOLOGUE AFUA_1G16240)-RELATED"/>
    <property type="match status" value="1"/>
</dbReference>
<gene>
    <name evidence="2" type="ORF">ADINL_1460</name>
</gene>
<protein>
    <submittedName>
        <fullName evidence="2">Putative 2-pyrone-4,6-dicarboxylic acid hydrolase</fullName>
    </submittedName>
</protein>
<feature type="domain" description="Amidohydrolase-related" evidence="1">
    <location>
        <begin position="7"/>
        <end position="265"/>
    </location>
</feature>
<dbReference type="AlphaFoldDB" id="A0A063Y0G8"/>
<dbReference type="RefSeq" id="WP_036545783.1">
    <property type="nucleotide sequence ID" value="NZ_JMSZ01000021.1"/>
</dbReference>
<organism evidence="2 3">
    <name type="scientific">Nitrincola lacisaponensis</name>
    <dbReference type="NCBI Taxonomy" id="267850"/>
    <lineage>
        <taxon>Bacteria</taxon>
        <taxon>Pseudomonadati</taxon>
        <taxon>Pseudomonadota</taxon>
        <taxon>Gammaproteobacteria</taxon>
        <taxon>Oceanospirillales</taxon>
        <taxon>Oceanospirillaceae</taxon>
        <taxon>Nitrincola</taxon>
    </lineage>
</organism>
<evidence type="ECO:0000259" key="1">
    <source>
        <dbReference type="Pfam" id="PF04909"/>
    </source>
</evidence>
<dbReference type="Proteomes" id="UP000027318">
    <property type="component" value="Unassembled WGS sequence"/>
</dbReference>
<accession>A0A063Y0G8</accession>
<comment type="caution">
    <text evidence="2">The sequence shown here is derived from an EMBL/GenBank/DDBJ whole genome shotgun (WGS) entry which is preliminary data.</text>
</comment>
<dbReference type="InterPro" id="IPR006680">
    <property type="entry name" value="Amidohydro-rel"/>
</dbReference>
<dbReference type="GO" id="GO:0016787">
    <property type="term" value="F:hydrolase activity"/>
    <property type="evidence" value="ECO:0007669"/>
    <property type="project" value="UniProtKB-KW"/>
</dbReference>
<dbReference type="InterPro" id="IPR032466">
    <property type="entry name" value="Metal_Hydrolase"/>
</dbReference>
<dbReference type="PATRIC" id="fig|267850.7.peg.1439"/>
<keyword evidence="2" id="KW-0378">Hydrolase</keyword>
<evidence type="ECO:0000313" key="2">
    <source>
        <dbReference type="EMBL" id="KDE39823.1"/>
    </source>
</evidence>
<sequence length="267" mass="30057">MQTAGFDCHAHVYGVVNRTQGSNYKPRSVAPLATWKQHLQSCGLAGGVIVQPSFLGHDNQQLLDNLAIAGSTFKGVAQLPSDASLAEMQRLDQAGVVGVRWNLIEHRAELPDLDDPQWIQFLEQLKAMDWHLELHLEGDRLPALLPGLIQRGVRLVIDHFALPYLDNPDQDAGFQQILQAGQQGNLWVKLSAPYRSPVQDLKPYVSALLNHLGSERLVWGSDWPWTRHEGKHGYPDTLAWLREWVEDSADRICILERSPRTLYRITG</sequence>
<dbReference type="OrthoDB" id="9787654at2"/>
<dbReference type="Pfam" id="PF04909">
    <property type="entry name" value="Amidohydro_2"/>
    <property type="match status" value="1"/>
</dbReference>
<dbReference type="PANTHER" id="PTHR35563">
    <property type="entry name" value="BARREL METAL-DEPENDENT HYDROLASE, PUTATIVE (AFU_ORTHOLOGUE AFUA_1G16240)-RELATED"/>
    <property type="match status" value="1"/>
</dbReference>
<name>A0A063Y0G8_9GAMM</name>
<dbReference type="STRING" id="267850.ADINL_1460"/>